<dbReference type="AlphaFoldDB" id="A0A8R7P5M2"/>
<keyword evidence="1" id="KW-1133">Transmembrane helix</keyword>
<keyword evidence="1" id="KW-0812">Transmembrane</keyword>
<accession>A0A8R7P5M2</accession>
<keyword evidence="1" id="KW-0472">Membrane</keyword>
<protein>
    <submittedName>
        <fullName evidence="2">Uncharacterized protein</fullName>
    </submittedName>
</protein>
<reference evidence="2" key="2">
    <citation type="submission" date="2018-03" db="EMBL/GenBank/DDBJ databases">
        <title>The Triticum urartu genome reveals the dynamic nature of wheat genome evolution.</title>
        <authorList>
            <person name="Ling H."/>
            <person name="Ma B."/>
            <person name="Shi X."/>
            <person name="Liu H."/>
            <person name="Dong L."/>
            <person name="Sun H."/>
            <person name="Cao Y."/>
            <person name="Gao Q."/>
            <person name="Zheng S."/>
            <person name="Li Y."/>
            <person name="Yu Y."/>
            <person name="Du H."/>
            <person name="Qi M."/>
            <person name="Li Y."/>
            <person name="Yu H."/>
            <person name="Cui Y."/>
            <person name="Wang N."/>
            <person name="Chen C."/>
            <person name="Wu H."/>
            <person name="Zhao Y."/>
            <person name="Zhang J."/>
            <person name="Li Y."/>
            <person name="Zhou W."/>
            <person name="Zhang B."/>
            <person name="Hu W."/>
            <person name="Eijk M."/>
            <person name="Tang J."/>
            <person name="Witsenboer H."/>
            <person name="Zhao S."/>
            <person name="Li Z."/>
            <person name="Zhang A."/>
            <person name="Wang D."/>
            <person name="Liang C."/>
        </authorList>
    </citation>
    <scope>NUCLEOTIDE SEQUENCE [LARGE SCALE GENOMIC DNA]</scope>
    <source>
        <strain evidence="2">cv. G1812</strain>
    </source>
</reference>
<feature type="transmembrane region" description="Helical" evidence="1">
    <location>
        <begin position="51"/>
        <end position="76"/>
    </location>
</feature>
<evidence type="ECO:0000313" key="2">
    <source>
        <dbReference type="EnsemblPlants" id="TuG1812G0100004128.01.T01.cds465293"/>
    </source>
</evidence>
<proteinExistence type="predicted"/>
<organism evidence="2 3">
    <name type="scientific">Triticum urartu</name>
    <name type="common">Red wild einkorn</name>
    <name type="synonym">Crithodium urartu</name>
    <dbReference type="NCBI Taxonomy" id="4572"/>
    <lineage>
        <taxon>Eukaryota</taxon>
        <taxon>Viridiplantae</taxon>
        <taxon>Streptophyta</taxon>
        <taxon>Embryophyta</taxon>
        <taxon>Tracheophyta</taxon>
        <taxon>Spermatophyta</taxon>
        <taxon>Magnoliopsida</taxon>
        <taxon>Liliopsida</taxon>
        <taxon>Poales</taxon>
        <taxon>Poaceae</taxon>
        <taxon>BOP clade</taxon>
        <taxon>Pooideae</taxon>
        <taxon>Triticodae</taxon>
        <taxon>Triticeae</taxon>
        <taxon>Triticinae</taxon>
        <taxon>Triticum</taxon>
    </lineage>
</organism>
<evidence type="ECO:0000256" key="1">
    <source>
        <dbReference type="SAM" id="Phobius"/>
    </source>
</evidence>
<reference evidence="3" key="1">
    <citation type="journal article" date="2013" name="Nature">
        <title>Draft genome of the wheat A-genome progenitor Triticum urartu.</title>
        <authorList>
            <person name="Ling H.Q."/>
            <person name="Zhao S."/>
            <person name="Liu D."/>
            <person name="Wang J."/>
            <person name="Sun H."/>
            <person name="Zhang C."/>
            <person name="Fan H."/>
            <person name="Li D."/>
            <person name="Dong L."/>
            <person name="Tao Y."/>
            <person name="Gao C."/>
            <person name="Wu H."/>
            <person name="Li Y."/>
            <person name="Cui Y."/>
            <person name="Guo X."/>
            <person name="Zheng S."/>
            <person name="Wang B."/>
            <person name="Yu K."/>
            <person name="Liang Q."/>
            <person name="Yang W."/>
            <person name="Lou X."/>
            <person name="Chen J."/>
            <person name="Feng M."/>
            <person name="Jian J."/>
            <person name="Zhang X."/>
            <person name="Luo G."/>
            <person name="Jiang Y."/>
            <person name="Liu J."/>
            <person name="Wang Z."/>
            <person name="Sha Y."/>
            <person name="Zhang B."/>
            <person name="Wu H."/>
            <person name="Tang D."/>
            <person name="Shen Q."/>
            <person name="Xue P."/>
            <person name="Zou S."/>
            <person name="Wang X."/>
            <person name="Liu X."/>
            <person name="Wang F."/>
            <person name="Yang Y."/>
            <person name="An X."/>
            <person name="Dong Z."/>
            <person name="Zhang K."/>
            <person name="Zhang X."/>
            <person name="Luo M.C."/>
            <person name="Dvorak J."/>
            <person name="Tong Y."/>
            <person name="Wang J."/>
            <person name="Yang H."/>
            <person name="Li Z."/>
            <person name="Wang D."/>
            <person name="Zhang A."/>
            <person name="Wang J."/>
        </authorList>
    </citation>
    <scope>NUCLEOTIDE SEQUENCE</scope>
    <source>
        <strain evidence="3">cv. G1812</strain>
    </source>
</reference>
<dbReference type="EnsemblPlants" id="TuG1812G0100004128.01.T01">
    <property type="protein sequence ID" value="TuG1812G0100004128.01.T01.cds465293"/>
    <property type="gene ID" value="TuG1812G0100004128.01"/>
</dbReference>
<sequence length="145" mass="14600">MLLSASPLTDPLIFLYMSLFISSFSPRPTLDSGLLRSILFPRIESSSVPSLSALLCSFGLGLPFSMLLLVLVVVAAGGMGAVSMSSPPASSVVPAMLWSGLPSSFATTTAKVAVGAVVVVSLNRATGPNPGGKGGLASLSSTSRG</sequence>
<dbReference type="Proteomes" id="UP000015106">
    <property type="component" value="Chromosome 1"/>
</dbReference>
<name>A0A8R7P5M2_TRIUA</name>
<dbReference type="Gramene" id="TuG1812G0100004128.01.T01">
    <property type="protein sequence ID" value="TuG1812G0100004128.01.T01.cds465293"/>
    <property type="gene ID" value="TuG1812G0100004128.01"/>
</dbReference>
<keyword evidence="3" id="KW-1185">Reference proteome</keyword>
<evidence type="ECO:0000313" key="3">
    <source>
        <dbReference type="Proteomes" id="UP000015106"/>
    </source>
</evidence>
<reference evidence="2" key="3">
    <citation type="submission" date="2022-06" db="UniProtKB">
        <authorList>
            <consortium name="EnsemblPlants"/>
        </authorList>
    </citation>
    <scope>IDENTIFICATION</scope>
</reference>